<name>A0ABP9EGU4_9GAMM</name>
<gene>
    <name evidence="1" type="ORF">GCM10023333_09020</name>
</gene>
<dbReference type="Proteomes" id="UP001499988">
    <property type="component" value="Unassembled WGS sequence"/>
</dbReference>
<comment type="caution">
    <text evidence="1">The sequence shown here is derived from an EMBL/GenBank/DDBJ whole genome shotgun (WGS) entry which is preliminary data.</text>
</comment>
<reference evidence="2" key="1">
    <citation type="journal article" date="2019" name="Int. J. Syst. Evol. Microbiol.">
        <title>The Global Catalogue of Microorganisms (GCM) 10K type strain sequencing project: providing services to taxonomists for standard genome sequencing and annotation.</title>
        <authorList>
            <consortium name="The Broad Institute Genomics Platform"/>
            <consortium name="The Broad Institute Genome Sequencing Center for Infectious Disease"/>
            <person name="Wu L."/>
            <person name="Ma J."/>
        </authorList>
    </citation>
    <scope>NUCLEOTIDE SEQUENCE [LARGE SCALE GENOMIC DNA]</scope>
    <source>
        <strain evidence="2">JCM 18401</strain>
    </source>
</reference>
<sequence length="395" mass="45147">MAALKTRAQYYDYSYSKSRNFREAPYNLEFQYRSKMYDDWLGLDFHAYTTGLAKGLSSQDDDRGYVGNNVGGDGETISNIGVFYLKSQFDLGNGKLRLGAGKNRRFYKLYNEDPIRIVNTAGRAIDFDYQVGSTHYYGMFMDKFQALATGDYLNDMYGHDGTKISLLALLGTKGQFKDLDYQFEYSNALDFLQRSYFSLGYDVPALSSNVQLTGVNVFGAGDKFTLDNVDSGYVAITTQTELSATTKLKMSAYQLYGGDMYQFTGQVGSTARVMMHHTILAGEVPLFEDERAYYVNLHQDFSQVLWPGLSGYVQGMWSENAKGFDDYKRWEVVSQVSQDFGQWMPALKGLRLTYWIHNHRVNGQDNGYRDGKVSNLYLFEDMTFNKFTLDYTLRF</sequence>
<dbReference type="Gene3D" id="2.40.160.10">
    <property type="entry name" value="Porin"/>
    <property type="match status" value="1"/>
</dbReference>
<proteinExistence type="predicted"/>
<keyword evidence="2" id="KW-1185">Reference proteome</keyword>
<evidence type="ECO:0000313" key="2">
    <source>
        <dbReference type="Proteomes" id="UP001499988"/>
    </source>
</evidence>
<protein>
    <recommendedName>
        <fullName evidence="3">Outer membrane porin, OprD family</fullName>
    </recommendedName>
</protein>
<evidence type="ECO:0000313" key="1">
    <source>
        <dbReference type="EMBL" id="GAA4877900.1"/>
    </source>
</evidence>
<accession>A0ABP9EGU4</accession>
<organism evidence="1 2">
    <name type="scientific">Ferrimonas pelagia</name>
    <dbReference type="NCBI Taxonomy" id="1177826"/>
    <lineage>
        <taxon>Bacteria</taxon>
        <taxon>Pseudomonadati</taxon>
        <taxon>Pseudomonadota</taxon>
        <taxon>Gammaproteobacteria</taxon>
        <taxon>Alteromonadales</taxon>
        <taxon>Ferrimonadaceae</taxon>
        <taxon>Ferrimonas</taxon>
    </lineage>
</organism>
<dbReference type="InterPro" id="IPR023614">
    <property type="entry name" value="Porin_dom_sf"/>
</dbReference>
<evidence type="ECO:0008006" key="3">
    <source>
        <dbReference type="Google" id="ProtNLM"/>
    </source>
</evidence>
<dbReference type="EMBL" id="BAABJZ010000012">
    <property type="protein sequence ID" value="GAA4877900.1"/>
    <property type="molecule type" value="Genomic_DNA"/>
</dbReference>